<evidence type="ECO:0000256" key="6">
    <source>
        <dbReference type="ARBA" id="ARBA00023004"/>
    </source>
</evidence>
<evidence type="ECO:0000256" key="4">
    <source>
        <dbReference type="ARBA" id="ARBA00022496"/>
    </source>
</evidence>
<dbReference type="Pfam" id="PF07715">
    <property type="entry name" value="Plug"/>
    <property type="match status" value="1"/>
</dbReference>
<feature type="domain" description="TonB-dependent receptor plug" evidence="15">
    <location>
        <begin position="121"/>
        <end position="217"/>
    </location>
</feature>
<dbReference type="InterPro" id="IPR036942">
    <property type="entry name" value="Beta-barrel_TonB_sf"/>
</dbReference>
<dbReference type="InterPro" id="IPR037066">
    <property type="entry name" value="Plug_dom_sf"/>
</dbReference>
<dbReference type="InterPro" id="IPR012910">
    <property type="entry name" value="Plug_dom"/>
</dbReference>
<dbReference type="InterPro" id="IPR039426">
    <property type="entry name" value="TonB-dep_rcpt-like"/>
</dbReference>
<dbReference type="PANTHER" id="PTHR32552">
    <property type="entry name" value="FERRICHROME IRON RECEPTOR-RELATED"/>
    <property type="match status" value="1"/>
</dbReference>
<keyword evidence="5 11" id="KW-0812">Transmembrane</keyword>
<evidence type="ECO:0000256" key="12">
    <source>
        <dbReference type="RuleBase" id="RU003357"/>
    </source>
</evidence>
<evidence type="ECO:0000256" key="9">
    <source>
        <dbReference type="ARBA" id="ARBA00023136"/>
    </source>
</evidence>
<feature type="chain" id="PRO_5040722509" evidence="13">
    <location>
        <begin position="22"/>
        <end position="740"/>
    </location>
</feature>
<keyword evidence="7" id="KW-0406">Ion transport</keyword>
<dbReference type="Pfam" id="PF13715">
    <property type="entry name" value="CarbopepD_reg_2"/>
    <property type="match status" value="1"/>
</dbReference>
<proteinExistence type="inferred from homology"/>
<comment type="subcellular location">
    <subcellularLocation>
        <location evidence="1 11">Cell outer membrane</location>
        <topology evidence="1 11">Multi-pass membrane protein</topology>
    </subcellularLocation>
</comment>
<dbReference type="Proteomes" id="UP001139521">
    <property type="component" value="Unassembled WGS sequence"/>
</dbReference>
<dbReference type="SUPFAM" id="SSF56935">
    <property type="entry name" value="Porins"/>
    <property type="match status" value="1"/>
</dbReference>
<dbReference type="SUPFAM" id="SSF49464">
    <property type="entry name" value="Carboxypeptidase regulatory domain-like"/>
    <property type="match status" value="1"/>
</dbReference>
<evidence type="ECO:0000256" key="1">
    <source>
        <dbReference type="ARBA" id="ARBA00004571"/>
    </source>
</evidence>
<sequence>MASKSYTLFLAFFLCSFLSFGQITISGKITDSKNNAISEAYILNIESGQHTHSDTQGNFIIAASKNDSIKIHHLGYTTAYFKVDSKQNYTVRLQTKMNLIDEIVIAPKINALSIFSEINTRVNPVNSSQDLLRYVPGLFIGQHAGGGKAEQIFLRGFDIDHGTDINVSVDGMPVNLVSHAHGQGYSDLHFIIPETVAGVQFGKGPYTTSKGNFSTAGFVSFNTKDQLQDNIIKAEIGQFNTQRLVGMFKILDSEKESAYIASEYLGTDGAFDSPQLFTRINLMGKYVGQLSAKNRFKAIVSYFNSEWDASGQIPQRALDNGLISRFGAIDDTEGGETSRKNIILNNEYQIDKQSGLSTTLYYSRYDFLLYSNFTFFLNDPENGDQIKQSETREIYGVTNTYKHKFYEDQVNGDYEFGIALRNDQSRNNKLSHTLNREEVLDSLSLGNINETNYSVFANANFHFGKWTLNPGLRLDYFKFMYEDGLTEAYINTAENKAILSPKLNILYNLKDNVQLYLKSGKSFHSNDTRVVVQQAGKEILPAAYGSDLGFIWKPVPKLILNTAFWYLYLEQEFVYVGDEAVVEPSGKTVRKGIDFSLRYQPFNWLNYDLDVNGTLARAKDEPDGEDYIPLAPDFTFTSGINVIHPSGIYGGLHVRHMNSRAANEDNSIIAEGYTVFDFNAGYRWNHFDFGLAIQNIFDTDWNETQFATTSRLAFEDKPVEEIHFTPGTPFFLKGIISYRF</sequence>
<evidence type="ECO:0000256" key="11">
    <source>
        <dbReference type="PROSITE-ProRule" id="PRU01360"/>
    </source>
</evidence>
<accession>A0A9X1ZSA9</accession>
<keyword evidence="17" id="KW-1185">Reference proteome</keyword>
<evidence type="ECO:0000256" key="2">
    <source>
        <dbReference type="ARBA" id="ARBA00022448"/>
    </source>
</evidence>
<dbReference type="InterPro" id="IPR000531">
    <property type="entry name" value="Beta-barrel_TonB"/>
</dbReference>
<feature type="domain" description="TonB-dependent receptor-like beta-barrel" evidence="14">
    <location>
        <begin position="318"/>
        <end position="696"/>
    </location>
</feature>
<dbReference type="AlphaFoldDB" id="A0A9X1ZSA9"/>
<evidence type="ECO:0000313" key="16">
    <source>
        <dbReference type="EMBL" id="MCL6217543.1"/>
    </source>
</evidence>
<dbReference type="GO" id="GO:0009279">
    <property type="term" value="C:cell outer membrane"/>
    <property type="evidence" value="ECO:0007669"/>
    <property type="project" value="UniProtKB-SubCell"/>
</dbReference>
<evidence type="ECO:0000259" key="15">
    <source>
        <dbReference type="Pfam" id="PF07715"/>
    </source>
</evidence>
<evidence type="ECO:0000259" key="14">
    <source>
        <dbReference type="Pfam" id="PF00593"/>
    </source>
</evidence>
<reference evidence="16" key="1">
    <citation type="submission" date="2022-01" db="EMBL/GenBank/DDBJ databases">
        <title>Genome sequencing of Zunongwangia sp. M21534 genome.</title>
        <authorList>
            <person name="Chen Y."/>
            <person name="Dong C."/>
            <person name="Shao Z."/>
        </authorList>
    </citation>
    <scope>NUCLEOTIDE SEQUENCE</scope>
    <source>
        <strain evidence="16">MCCC M21534</strain>
    </source>
</reference>
<evidence type="ECO:0000256" key="10">
    <source>
        <dbReference type="ARBA" id="ARBA00023237"/>
    </source>
</evidence>
<dbReference type="InterPro" id="IPR008969">
    <property type="entry name" value="CarboxyPept-like_regulatory"/>
</dbReference>
<evidence type="ECO:0000256" key="13">
    <source>
        <dbReference type="SAM" id="SignalP"/>
    </source>
</evidence>
<keyword evidence="8 12" id="KW-0798">TonB box</keyword>
<dbReference type="Gene3D" id="2.170.130.10">
    <property type="entry name" value="TonB-dependent receptor, plug domain"/>
    <property type="match status" value="1"/>
</dbReference>
<dbReference type="Gene3D" id="2.40.170.20">
    <property type="entry name" value="TonB-dependent receptor, beta-barrel domain"/>
    <property type="match status" value="1"/>
</dbReference>
<comment type="similarity">
    <text evidence="11 12">Belongs to the TonB-dependent receptor family.</text>
</comment>
<keyword evidence="6" id="KW-0408">Iron</keyword>
<dbReference type="PROSITE" id="PS52016">
    <property type="entry name" value="TONB_DEPENDENT_REC_3"/>
    <property type="match status" value="1"/>
</dbReference>
<dbReference type="RefSeq" id="WP_249600521.1">
    <property type="nucleotide sequence ID" value="NZ_JAKHSK010000004.1"/>
</dbReference>
<keyword evidence="13" id="KW-0732">Signal</keyword>
<keyword evidence="3 11" id="KW-1134">Transmembrane beta strand</keyword>
<keyword evidence="4" id="KW-0410">Iron transport</keyword>
<protein>
    <submittedName>
        <fullName evidence="16">TonB-dependent receptor</fullName>
    </submittedName>
</protein>
<evidence type="ECO:0000256" key="5">
    <source>
        <dbReference type="ARBA" id="ARBA00022692"/>
    </source>
</evidence>
<evidence type="ECO:0000256" key="8">
    <source>
        <dbReference type="ARBA" id="ARBA00023077"/>
    </source>
</evidence>
<evidence type="ECO:0000313" key="17">
    <source>
        <dbReference type="Proteomes" id="UP001139521"/>
    </source>
</evidence>
<keyword evidence="16" id="KW-0675">Receptor</keyword>
<dbReference type="PANTHER" id="PTHR32552:SF81">
    <property type="entry name" value="TONB-DEPENDENT OUTER MEMBRANE RECEPTOR"/>
    <property type="match status" value="1"/>
</dbReference>
<dbReference type="EMBL" id="JAKHSK010000004">
    <property type="protein sequence ID" value="MCL6217543.1"/>
    <property type="molecule type" value="Genomic_DNA"/>
</dbReference>
<evidence type="ECO:0000256" key="3">
    <source>
        <dbReference type="ARBA" id="ARBA00022452"/>
    </source>
</evidence>
<organism evidence="16 17">
    <name type="scientific">Zunongwangia pacifica</name>
    <dbReference type="NCBI Taxonomy" id="2911062"/>
    <lineage>
        <taxon>Bacteria</taxon>
        <taxon>Pseudomonadati</taxon>
        <taxon>Bacteroidota</taxon>
        <taxon>Flavobacteriia</taxon>
        <taxon>Flavobacteriales</taxon>
        <taxon>Flavobacteriaceae</taxon>
        <taxon>Zunongwangia</taxon>
    </lineage>
</organism>
<keyword evidence="9 11" id="KW-0472">Membrane</keyword>
<evidence type="ECO:0000256" key="7">
    <source>
        <dbReference type="ARBA" id="ARBA00023065"/>
    </source>
</evidence>
<dbReference type="Pfam" id="PF00593">
    <property type="entry name" value="TonB_dep_Rec_b-barrel"/>
    <property type="match status" value="1"/>
</dbReference>
<comment type="caution">
    <text evidence="16">The sequence shown here is derived from an EMBL/GenBank/DDBJ whole genome shotgun (WGS) entry which is preliminary data.</text>
</comment>
<keyword evidence="10 11" id="KW-0998">Cell outer membrane</keyword>
<keyword evidence="2 11" id="KW-0813">Transport</keyword>
<feature type="signal peptide" evidence="13">
    <location>
        <begin position="1"/>
        <end position="21"/>
    </location>
</feature>
<name>A0A9X1ZSA9_9FLAO</name>
<gene>
    <name evidence="16" type="ORF">L1967_04465</name>
</gene>
<dbReference type="GO" id="GO:0006826">
    <property type="term" value="P:iron ion transport"/>
    <property type="evidence" value="ECO:0007669"/>
    <property type="project" value="UniProtKB-KW"/>
</dbReference>